<organism evidence="2 3">
    <name type="scientific">Daphnia magna</name>
    <dbReference type="NCBI Taxonomy" id="35525"/>
    <lineage>
        <taxon>Eukaryota</taxon>
        <taxon>Metazoa</taxon>
        <taxon>Ecdysozoa</taxon>
        <taxon>Arthropoda</taxon>
        <taxon>Crustacea</taxon>
        <taxon>Branchiopoda</taxon>
        <taxon>Diplostraca</taxon>
        <taxon>Cladocera</taxon>
        <taxon>Anomopoda</taxon>
        <taxon>Daphniidae</taxon>
        <taxon>Daphnia</taxon>
    </lineage>
</organism>
<dbReference type="SUPFAM" id="SSF56672">
    <property type="entry name" value="DNA/RNA polymerases"/>
    <property type="match status" value="1"/>
</dbReference>
<gene>
    <name evidence="2" type="ORF">APZ42_009308</name>
</gene>
<dbReference type="STRING" id="35525.A0A162BR25"/>
<protein>
    <recommendedName>
        <fullName evidence="1">Reverse transcriptase/retrotransposon-derived protein RNase H-like domain-containing protein</fullName>
    </recommendedName>
</protein>
<accession>A0A162BR25</accession>
<feature type="non-terminal residue" evidence="2">
    <location>
        <position position="1"/>
    </location>
</feature>
<dbReference type="InterPro" id="IPR043502">
    <property type="entry name" value="DNA/RNA_pol_sf"/>
</dbReference>
<feature type="non-terminal residue" evidence="2">
    <location>
        <position position="75"/>
    </location>
</feature>
<reference evidence="2 3" key="1">
    <citation type="submission" date="2016-03" db="EMBL/GenBank/DDBJ databases">
        <title>EvidentialGene: Evidence-directed Construction of Genes on Genomes.</title>
        <authorList>
            <person name="Gilbert D.G."/>
            <person name="Choi J.-H."/>
            <person name="Mockaitis K."/>
            <person name="Colbourne J."/>
            <person name="Pfrender M."/>
        </authorList>
    </citation>
    <scope>NUCLEOTIDE SEQUENCE [LARGE SCALE GENOMIC DNA]</scope>
    <source>
        <strain evidence="2 3">Xinb3</strain>
        <tissue evidence="2">Complete organism</tissue>
    </source>
</reference>
<dbReference type="EMBL" id="LRGB01025100">
    <property type="protein sequence ID" value="KZR96380.1"/>
    <property type="molecule type" value="Genomic_DNA"/>
</dbReference>
<keyword evidence="3" id="KW-1185">Reference proteome</keyword>
<name>A0A162BR25_9CRUS</name>
<evidence type="ECO:0000313" key="3">
    <source>
        <dbReference type="Proteomes" id="UP000076858"/>
    </source>
</evidence>
<dbReference type="Pfam" id="PF17919">
    <property type="entry name" value="RT_RNaseH_2"/>
    <property type="match status" value="1"/>
</dbReference>
<evidence type="ECO:0000313" key="2">
    <source>
        <dbReference type="EMBL" id="KZR96380.1"/>
    </source>
</evidence>
<dbReference type="Proteomes" id="UP000076858">
    <property type="component" value="Unassembled WGS sequence"/>
</dbReference>
<dbReference type="InterPro" id="IPR041577">
    <property type="entry name" value="RT_RNaseH_2"/>
</dbReference>
<dbReference type="GO" id="GO:0071897">
    <property type="term" value="P:DNA biosynthetic process"/>
    <property type="evidence" value="ECO:0007669"/>
    <property type="project" value="UniProtKB-ARBA"/>
</dbReference>
<evidence type="ECO:0000259" key="1">
    <source>
        <dbReference type="Pfam" id="PF17919"/>
    </source>
</evidence>
<comment type="caution">
    <text evidence="2">The sequence shown here is derived from an EMBL/GenBank/DDBJ whole genome shotgun (WGS) entry which is preliminary data.</text>
</comment>
<feature type="domain" description="Reverse transcriptase/retrotransposon-derived protein RNase H-like" evidence="1">
    <location>
        <begin position="1"/>
        <end position="74"/>
    </location>
</feature>
<sequence>FVAVKAALTAPPILAHFNPELDTALQVDASRKNGMGYALLQRHNEVWKLVDANSRWCTDTETRYAIVELELAAVE</sequence>
<dbReference type="AlphaFoldDB" id="A0A162BR25"/>
<proteinExistence type="predicted"/>